<proteinExistence type="predicted"/>
<dbReference type="EMBL" id="NNRL01000159">
    <property type="protein sequence ID" value="OYR12531.1"/>
    <property type="molecule type" value="Genomic_DNA"/>
</dbReference>
<dbReference type="Pfam" id="PF04463">
    <property type="entry name" value="2-thiour_desulf"/>
    <property type="match status" value="1"/>
</dbReference>
<reference evidence="1 2" key="1">
    <citation type="submission" date="2017-07" db="EMBL/GenBank/DDBJ databases">
        <title>Phylogenetic study on the rhizospheric bacterium Ochrobactrum sp. A44.</title>
        <authorList>
            <person name="Krzyzanowska D.M."/>
            <person name="Ossowicki A."/>
            <person name="Rajewska M."/>
            <person name="Maciag T."/>
            <person name="Kaczynski Z."/>
            <person name="Czerwicka M."/>
            <person name="Jafra S."/>
        </authorList>
    </citation>
    <scope>NUCLEOTIDE SEQUENCE [LARGE SCALE GENOMIC DNA]</scope>
    <source>
        <strain evidence="1 2">OgA9a</strain>
    </source>
</reference>
<dbReference type="OrthoDB" id="928522at2"/>
<sequence>MRPTVRVKGSTRSATHSPSSFLLVKRGRRALRERRCIVSYTPLPPRPSLELLRKRAKRRLTDLRAASPEARLFDAQLQLAREHGFSSWRALKEQIDRVRREGRFRADGSPAHLPDETVINGWPDFTSERPLKVLVSGCLTGLPVGVEGKPYGEYPPIVRFLARPEVDAVTFCPEHFAFGTPRDCPDIHGGDGYDVLDGRARVLSEAGQDWTDAMVEAARQMLRIAQAHQARLALLQDISAACGSQVIYRGARKAGAPHQVGAGVCAALLIRNGIAVISQRDFKSFDLILRKLDPARSPRPDLRDHHQNDWYRTFFGGDG</sequence>
<protein>
    <submittedName>
        <fullName evidence="1">Uncharacterized protein</fullName>
    </submittedName>
</protein>
<name>A0A256FDK4_9HYPH</name>
<organism evidence="1 2">
    <name type="scientific">Brucella grignonensis</name>
    <dbReference type="NCBI Taxonomy" id="94627"/>
    <lineage>
        <taxon>Bacteria</taxon>
        <taxon>Pseudomonadati</taxon>
        <taxon>Pseudomonadota</taxon>
        <taxon>Alphaproteobacteria</taxon>
        <taxon>Hyphomicrobiales</taxon>
        <taxon>Brucellaceae</taxon>
        <taxon>Brucella/Ochrobactrum group</taxon>
        <taxon>Brucella</taxon>
    </lineage>
</organism>
<keyword evidence="2" id="KW-1185">Reference proteome</keyword>
<gene>
    <name evidence="1" type="ORF">CEV33_1315</name>
</gene>
<dbReference type="PANTHER" id="PTHR30087">
    <property type="entry name" value="INNER MEMBRANE PROTEIN"/>
    <property type="match status" value="1"/>
</dbReference>
<dbReference type="PANTHER" id="PTHR30087:SF1">
    <property type="entry name" value="HYPOTHETICAL CYTOSOLIC PROTEIN"/>
    <property type="match status" value="1"/>
</dbReference>
<comment type="caution">
    <text evidence="1">The sequence shown here is derived from an EMBL/GenBank/DDBJ whole genome shotgun (WGS) entry which is preliminary data.</text>
</comment>
<evidence type="ECO:0000313" key="2">
    <source>
        <dbReference type="Proteomes" id="UP000216478"/>
    </source>
</evidence>
<dbReference type="Proteomes" id="UP000216478">
    <property type="component" value="Unassembled WGS sequence"/>
</dbReference>
<dbReference type="InterPro" id="IPR007553">
    <property type="entry name" value="2-thiour_desulf"/>
</dbReference>
<dbReference type="AlphaFoldDB" id="A0A256FDK4"/>
<accession>A0A256FDK4</accession>
<evidence type="ECO:0000313" key="1">
    <source>
        <dbReference type="EMBL" id="OYR12531.1"/>
    </source>
</evidence>